<dbReference type="Proteomes" id="UP000829685">
    <property type="component" value="Unassembled WGS sequence"/>
</dbReference>
<dbReference type="Pfam" id="PF21762">
    <property type="entry name" value="DEDDh_C"/>
    <property type="match status" value="1"/>
</dbReference>
<organism evidence="3 4">
    <name type="scientific">Neoarthrinium moseri</name>
    <dbReference type="NCBI Taxonomy" id="1658444"/>
    <lineage>
        <taxon>Eukaryota</taxon>
        <taxon>Fungi</taxon>
        <taxon>Dikarya</taxon>
        <taxon>Ascomycota</taxon>
        <taxon>Pezizomycotina</taxon>
        <taxon>Sordariomycetes</taxon>
        <taxon>Xylariomycetidae</taxon>
        <taxon>Amphisphaeriales</taxon>
        <taxon>Apiosporaceae</taxon>
        <taxon>Neoarthrinium</taxon>
    </lineage>
</organism>
<dbReference type="PANTHER" id="PTHR28083:SF1">
    <property type="entry name" value="GOOD FOR FULL DBP5 ACTIVITY PROTEIN 2"/>
    <property type="match status" value="1"/>
</dbReference>
<feature type="compositionally biased region" description="Polar residues" evidence="1">
    <location>
        <begin position="574"/>
        <end position="586"/>
    </location>
</feature>
<dbReference type="InterPro" id="IPR040151">
    <property type="entry name" value="Gfd2/YDR514C-like"/>
</dbReference>
<name>A0A9Q0AT08_9PEZI</name>
<feature type="compositionally biased region" description="Acidic residues" evidence="1">
    <location>
        <begin position="63"/>
        <end position="73"/>
    </location>
</feature>
<feature type="region of interest" description="Disordered" evidence="1">
    <location>
        <begin position="1"/>
        <end position="121"/>
    </location>
</feature>
<dbReference type="InterPro" id="IPR012337">
    <property type="entry name" value="RNaseH-like_sf"/>
</dbReference>
<dbReference type="AlphaFoldDB" id="A0A9Q0AT08"/>
<keyword evidence="4" id="KW-1185">Reference proteome</keyword>
<gene>
    <name evidence="3" type="ORF">JX265_002448</name>
</gene>
<feature type="compositionally biased region" description="Low complexity" evidence="1">
    <location>
        <begin position="23"/>
        <end position="34"/>
    </location>
</feature>
<comment type="caution">
    <text evidence="3">The sequence shown here is derived from an EMBL/GenBank/DDBJ whole genome shotgun (WGS) entry which is preliminary data.</text>
</comment>
<dbReference type="Gene3D" id="3.30.420.10">
    <property type="entry name" value="Ribonuclease H-like superfamily/Ribonuclease H"/>
    <property type="match status" value="1"/>
</dbReference>
<evidence type="ECO:0000313" key="3">
    <source>
        <dbReference type="EMBL" id="KAI1879494.1"/>
    </source>
</evidence>
<accession>A0A9Q0AT08</accession>
<protein>
    <recommendedName>
        <fullName evidence="2">Gfd2/YDR514C-like C-terminal domain-containing protein</fullName>
    </recommendedName>
</protein>
<evidence type="ECO:0000259" key="2">
    <source>
        <dbReference type="Pfam" id="PF21762"/>
    </source>
</evidence>
<dbReference type="InterPro" id="IPR036397">
    <property type="entry name" value="RNaseH_sf"/>
</dbReference>
<feature type="region of interest" description="Disordered" evidence="1">
    <location>
        <begin position="532"/>
        <end position="586"/>
    </location>
</feature>
<dbReference type="PANTHER" id="PTHR28083">
    <property type="entry name" value="GOOD FOR FULL DBP5 ACTIVITY PROTEIN 2"/>
    <property type="match status" value="1"/>
</dbReference>
<dbReference type="GO" id="GO:0003676">
    <property type="term" value="F:nucleic acid binding"/>
    <property type="evidence" value="ECO:0007669"/>
    <property type="project" value="InterPro"/>
</dbReference>
<feature type="domain" description="Gfd2/YDR514C-like C-terminal" evidence="2">
    <location>
        <begin position="342"/>
        <end position="524"/>
    </location>
</feature>
<proteinExistence type="predicted"/>
<reference evidence="3" key="1">
    <citation type="submission" date="2021-03" db="EMBL/GenBank/DDBJ databases">
        <title>Revisited historic fungal species revealed as producer of novel bioactive compounds through whole genome sequencing and comparative genomics.</title>
        <authorList>
            <person name="Vignolle G.A."/>
            <person name="Hochenegger N."/>
            <person name="Mach R.L."/>
            <person name="Mach-Aigner A.R."/>
            <person name="Javad Rahimi M."/>
            <person name="Salim K.A."/>
            <person name="Chan C.M."/>
            <person name="Lim L.B.L."/>
            <person name="Cai F."/>
            <person name="Druzhinina I.S."/>
            <person name="U'Ren J.M."/>
            <person name="Derntl C."/>
        </authorList>
    </citation>
    <scope>NUCLEOTIDE SEQUENCE</scope>
    <source>
        <strain evidence="3">TUCIM 5799</strain>
    </source>
</reference>
<dbReference type="GO" id="GO:0005634">
    <property type="term" value="C:nucleus"/>
    <property type="evidence" value="ECO:0007669"/>
    <property type="project" value="TreeGrafter"/>
</dbReference>
<evidence type="ECO:0000256" key="1">
    <source>
        <dbReference type="SAM" id="MobiDB-lite"/>
    </source>
</evidence>
<evidence type="ECO:0000313" key="4">
    <source>
        <dbReference type="Proteomes" id="UP000829685"/>
    </source>
</evidence>
<dbReference type="SUPFAM" id="SSF53098">
    <property type="entry name" value="Ribonuclease H-like"/>
    <property type="match status" value="1"/>
</dbReference>
<dbReference type="InterPro" id="IPR048519">
    <property type="entry name" value="Gfd2/YDR514C-like_C"/>
</dbReference>
<sequence length="586" mass="66333">MAEHELESRMKGVRISNERQRDLQAQPAQRALPASQINPRAPDLDGLMQQYRQMRPERNNEDDHVDDDNDDLITIENPSDSHEARRKQTLNPNSSRAREYRAMEPPAAPAPKDGSVSSNPSRNEMVQGYLALCPFKLIQVYPYKYVGRNNQGKVGAWFKTNLFNQRSWEMYYIHDPYMRRDPLILVPTTQLEDFLTAANSELHTNLAIPGGENGERFNVTFGGSPRPRFMGHASSDETYRELKDRLGNSMDDTIGIDAKSLQFFKDKIDGIYNSFKPSKKNPANQHLKMVNRQKSHGQVIKRVQRYLGLRQRTAYAAFSGASDNAWSAVLPSPFPMELRVRFVCVDVEAYERDSNMITEIGLAILDTDDIEEVPPGQHGENWFSFIHAHHIRISEHRGIVNREFVQGCPDAFDFGKSEFIPIKDVARRVGSLIGDSNSSDKSPVVMVGHDTITDLKYLQKVGYNVWRLPQFLDEVDTKAMFQRVQCSGDGRALRFVCSELGIPGRNFHNAGNDAVYTLRAMVAMAVKKKVGGPQTESEKWSSTAPEVKLDEWSDGELDDGGGALKSVEPVIQPPRQTQDSYTPQRW</sequence>
<feature type="compositionally biased region" description="Basic and acidic residues" evidence="1">
    <location>
        <begin position="1"/>
        <end position="22"/>
    </location>
</feature>
<dbReference type="EMBL" id="JAFIMR010000004">
    <property type="protein sequence ID" value="KAI1879494.1"/>
    <property type="molecule type" value="Genomic_DNA"/>
</dbReference>